<dbReference type="Pfam" id="PF09084">
    <property type="entry name" value="NMT1"/>
    <property type="match status" value="1"/>
</dbReference>
<sequence length="315" mass="34339">MKRFLVGLLIIVFGFTMAGCSSGQNDAAPDKNEKTIRIGVMPDVESIPFIIADKNGYFAQEGVKVKIEHFKSAQDRDSALQTGELDGVVTDVLAVVFANEGGFNLKMISSNDGNIELMAGKESGIMSMQDLPGKSIGLSTNTIMEYTTDQMLAAAGLKPEDINKIAIAPLPTRMEMLQGGKIDAGILPEPLAGLAVKNGAKVLQSTDRMANKAGAIAFTQKSLKESPQEVKAVIRAYNQAVDYLDKEPLDSFSDYVIKTQGFPPVIKDSLQLPQYRKMALPDENIVADVVEWMRTKNLIKGNYEYADLVDKNILR</sequence>
<comment type="similarity">
    <text evidence="2">Belongs to the bacterial solute-binding protein SsuA/TauA family.</text>
</comment>
<dbReference type="STRING" id="690567.1153"/>
<dbReference type="InterPro" id="IPR001638">
    <property type="entry name" value="Solute-binding_3/MltF_N"/>
</dbReference>
<proteinExistence type="inferred from homology"/>
<evidence type="ECO:0000256" key="1">
    <source>
        <dbReference type="ARBA" id="ARBA00004418"/>
    </source>
</evidence>
<dbReference type="SMART" id="SM00062">
    <property type="entry name" value="PBPb"/>
    <property type="match status" value="1"/>
</dbReference>
<comment type="subcellular location">
    <subcellularLocation>
        <location evidence="1">Periplasm</location>
    </subcellularLocation>
</comment>
<dbReference type="RefSeq" id="WP_046496507.1">
    <property type="nucleotide sequence ID" value="NZ_CGIH01000020.1"/>
</dbReference>
<dbReference type="GO" id="GO:0042597">
    <property type="term" value="C:periplasmic space"/>
    <property type="evidence" value="ECO:0007669"/>
    <property type="project" value="UniProtKB-SubCell"/>
</dbReference>
<dbReference type="InterPro" id="IPR015168">
    <property type="entry name" value="SsuA/THI5"/>
</dbReference>
<feature type="domain" description="Solute-binding protein family 3/N-terminal" evidence="5">
    <location>
        <begin position="35"/>
        <end position="247"/>
    </location>
</feature>
<dbReference type="PANTHER" id="PTHR30024">
    <property type="entry name" value="ALIPHATIC SULFONATES-BINDING PROTEIN-RELATED"/>
    <property type="match status" value="1"/>
</dbReference>
<dbReference type="AlphaFoldDB" id="A0A0E3W318"/>
<evidence type="ECO:0000259" key="5">
    <source>
        <dbReference type="SMART" id="SM00062"/>
    </source>
</evidence>
<keyword evidence="3 4" id="KW-0732">Signal</keyword>
<evidence type="ECO:0000256" key="2">
    <source>
        <dbReference type="ARBA" id="ARBA00010742"/>
    </source>
</evidence>
<dbReference type="EMBL" id="CGIH01000020">
    <property type="protein sequence ID" value="CFX40881.1"/>
    <property type="molecule type" value="Genomic_DNA"/>
</dbReference>
<keyword evidence="7" id="KW-1185">Reference proteome</keyword>
<feature type="signal peptide" evidence="4">
    <location>
        <begin position="1"/>
        <end position="18"/>
    </location>
</feature>
<gene>
    <name evidence="6" type="ORF">1153</name>
</gene>
<feature type="chain" id="PRO_5039475062" evidence="4">
    <location>
        <begin position="19"/>
        <end position="315"/>
    </location>
</feature>
<dbReference type="PROSITE" id="PS51257">
    <property type="entry name" value="PROKAR_LIPOPROTEIN"/>
    <property type="match status" value="1"/>
</dbReference>
<name>A0A0E3W318_9FIRM</name>
<evidence type="ECO:0000313" key="7">
    <source>
        <dbReference type="Proteomes" id="UP000045545"/>
    </source>
</evidence>
<dbReference type="Proteomes" id="UP000045545">
    <property type="component" value="Unassembled WGS sequence"/>
</dbReference>
<dbReference type="OrthoDB" id="9815602at2"/>
<protein>
    <submittedName>
        <fullName evidence="6">SsuA/THI5-like</fullName>
    </submittedName>
</protein>
<dbReference type="SUPFAM" id="SSF53850">
    <property type="entry name" value="Periplasmic binding protein-like II"/>
    <property type="match status" value="1"/>
</dbReference>
<dbReference type="Gene3D" id="3.40.190.10">
    <property type="entry name" value="Periplasmic binding protein-like II"/>
    <property type="match status" value="2"/>
</dbReference>
<evidence type="ECO:0000256" key="4">
    <source>
        <dbReference type="SAM" id="SignalP"/>
    </source>
</evidence>
<dbReference type="PANTHER" id="PTHR30024:SF47">
    <property type="entry name" value="TAURINE-BINDING PERIPLASMIC PROTEIN"/>
    <property type="match status" value="1"/>
</dbReference>
<accession>A0A0E3W318</accession>
<reference evidence="6 7" key="1">
    <citation type="submission" date="2015-03" db="EMBL/GenBank/DDBJ databases">
        <authorList>
            <person name="Murphy D."/>
        </authorList>
    </citation>
    <scope>NUCLEOTIDE SEQUENCE [LARGE SCALE GENOMIC DNA]</scope>
    <source>
        <strain evidence="6 7">OL-4</strain>
    </source>
</reference>
<organism evidence="6 7">
    <name type="scientific">Syntrophomonas zehnderi OL-4</name>
    <dbReference type="NCBI Taxonomy" id="690567"/>
    <lineage>
        <taxon>Bacteria</taxon>
        <taxon>Bacillati</taxon>
        <taxon>Bacillota</taxon>
        <taxon>Clostridia</taxon>
        <taxon>Eubacteriales</taxon>
        <taxon>Syntrophomonadaceae</taxon>
        <taxon>Syntrophomonas</taxon>
    </lineage>
</organism>
<evidence type="ECO:0000256" key="3">
    <source>
        <dbReference type="ARBA" id="ARBA00022729"/>
    </source>
</evidence>
<evidence type="ECO:0000313" key="6">
    <source>
        <dbReference type="EMBL" id="CFX40881.1"/>
    </source>
</evidence>